<dbReference type="InterPro" id="IPR036652">
    <property type="entry name" value="YjeF_N_dom_sf"/>
</dbReference>
<accession>A0ABW3VF88</accession>
<dbReference type="PROSITE" id="PS51385">
    <property type="entry name" value="YJEF_N"/>
    <property type="match status" value="1"/>
</dbReference>
<dbReference type="Pfam" id="PF03853">
    <property type="entry name" value="YjeF_N"/>
    <property type="match status" value="1"/>
</dbReference>
<keyword evidence="3" id="KW-1185">Reference proteome</keyword>
<proteinExistence type="predicted"/>
<comment type="caution">
    <text evidence="2">The sequence shown here is derived from an EMBL/GenBank/DDBJ whole genome shotgun (WGS) entry which is preliminary data.</text>
</comment>
<name>A0ABW3VF88_9PSEU</name>
<dbReference type="Gene3D" id="3.40.50.10260">
    <property type="entry name" value="YjeF N-terminal domain"/>
    <property type="match status" value="1"/>
</dbReference>
<protein>
    <submittedName>
        <fullName evidence="2">NAD(P)H-hydrate epimerase</fullName>
    </submittedName>
</protein>
<evidence type="ECO:0000259" key="1">
    <source>
        <dbReference type="PROSITE" id="PS51385"/>
    </source>
</evidence>
<evidence type="ECO:0000313" key="2">
    <source>
        <dbReference type="EMBL" id="MFD1233784.1"/>
    </source>
</evidence>
<organism evidence="2 3">
    <name type="scientific">Pseudonocardia benzenivorans</name>
    <dbReference type="NCBI Taxonomy" id="228005"/>
    <lineage>
        <taxon>Bacteria</taxon>
        <taxon>Bacillati</taxon>
        <taxon>Actinomycetota</taxon>
        <taxon>Actinomycetes</taxon>
        <taxon>Pseudonocardiales</taxon>
        <taxon>Pseudonocardiaceae</taxon>
        <taxon>Pseudonocardia</taxon>
    </lineage>
</organism>
<feature type="non-terminal residue" evidence="2">
    <location>
        <position position="99"/>
    </location>
</feature>
<dbReference type="RefSeq" id="WP_379652907.1">
    <property type="nucleotide sequence ID" value="NZ_JBHTMB010000082.1"/>
</dbReference>
<dbReference type="EMBL" id="JBHTMB010000082">
    <property type="protein sequence ID" value="MFD1233784.1"/>
    <property type="molecule type" value="Genomic_DNA"/>
</dbReference>
<evidence type="ECO:0000313" key="3">
    <source>
        <dbReference type="Proteomes" id="UP001597182"/>
    </source>
</evidence>
<reference evidence="3" key="1">
    <citation type="journal article" date="2019" name="Int. J. Syst. Evol. Microbiol.">
        <title>The Global Catalogue of Microorganisms (GCM) 10K type strain sequencing project: providing services to taxonomists for standard genome sequencing and annotation.</title>
        <authorList>
            <consortium name="The Broad Institute Genomics Platform"/>
            <consortium name="The Broad Institute Genome Sequencing Center for Infectious Disease"/>
            <person name="Wu L."/>
            <person name="Ma J."/>
        </authorList>
    </citation>
    <scope>NUCLEOTIDE SEQUENCE [LARGE SCALE GENOMIC DNA]</scope>
    <source>
        <strain evidence="3">CCUG 49018</strain>
    </source>
</reference>
<dbReference type="SUPFAM" id="SSF64153">
    <property type="entry name" value="YjeF N-terminal domain-like"/>
    <property type="match status" value="1"/>
</dbReference>
<dbReference type="Proteomes" id="UP001597182">
    <property type="component" value="Unassembled WGS sequence"/>
</dbReference>
<gene>
    <name evidence="2" type="ORF">ACFQ34_10865</name>
</gene>
<dbReference type="InterPro" id="IPR004443">
    <property type="entry name" value="YjeF_N_dom"/>
</dbReference>
<feature type="domain" description="YjeF N-terminal" evidence="1">
    <location>
        <begin position="10"/>
        <end position="99"/>
    </location>
</feature>
<sequence length="99" mass="10234">MRAVFTAQQIRDAERVLIDRLPAGTLMRRAAFGLAVHLARILGERAGGVGGSRVVLLVGAGDNGGDALWAGAELRRRGASVTAELLAPDRAHPAGLAAL</sequence>